<dbReference type="InterPro" id="IPR013149">
    <property type="entry name" value="ADH-like_C"/>
</dbReference>
<evidence type="ECO:0000313" key="7">
    <source>
        <dbReference type="Proteomes" id="UP000198318"/>
    </source>
</evidence>
<proteinExistence type="predicted"/>
<name>A0A239KQI2_9ACTN</name>
<dbReference type="Gene3D" id="3.90.180.10">
    <property type="entry name" value="Medium-chain alcohol dehydrogenases, catalytic domain"/>
    <property type="match status" value="1"/>
</dbReference>
<evidence type="ECO:0000259" key="5">
    <source>
        <dbReference type="Pfam" id="PF08240"/>
    </source>
</evidence>
<evidence type="ECO:0000259" key="4">
    <source>
        <dbReference type="Pfam" id="PF00107"/>
    </source>
</evidence>
<evidence type="ECO:0000256" key="3">
    <source>
        <dbReference type="ARBA" id="ARBA00022833"/>
    </source>
</evidence>
<dbReference type="OrthoDB" id="241504at2"/>
<sequence length="394" mass="42432">MKALCWEGVNKLRVEDVPDPEIRNDQDVIVKVTAGTTCGSDLHLIGGYIPAMRAGDVIGHEFLGEVVETGPAVQRHRVGDRVVVCSFVGCGRCWYCENDLWSLCDNTNTNPGITQALWGYDPAGIFGYSHAMGGLRGSHAEYVRVPFADYGAFTVPEGVDDVSALFASDSAPTGWMGADLGGVEPGDVVAVWGCGAVGQMAARAAMLLGAERVISIDRFPERLAMTREHIGSETIDYTATDVGAELRERTGGRGPDVCIEAVGMEAHSTGPDYAYDQVKQQLRLHTDRPTAVREAIYACRKGGSVFVLGVFGGVVDKFPLGAVMNKGLTLRGAQMHGQRYIPMLLDRIAAGELSTRHLATHEVPLDDAPHAYDMFKHKKDNCVRAVIRPDGSPS</sequence>
<dbReference type="Pfam" id="PF08240">
    <property type="entry name" value="ADH_N"/>
    <property type="match status" value="1"/>
</dbReference>
<dbReference type="PANTHER" id="PTHR42813">
    <property type="entry name" value="ZINC-TYPE ALCOHOL DEHYDROGENASE-LIKE"/>
    <property type="match status" value="1"/>
</dbReference>
<dbReference type="PANTHER" id="PTHR42813:SF2">
    <property type="entry name" value="DEHYDROGENASE, ZINC-CONTAINING, PUTATIVE (AFU_ORTHOLOGUE AFUA_2G02810)-RELATED"/>
    <property type="match status" value="1"/>
</dbReference>
<evidence type="ECO:0000313" key="6">
    <source>
        <dbReference type="EMBL" id="SNT19938.1"/>
    </source>
</evidence>
<dbReference type="InterPro" id="IPR011032">
    <property type="entry name" value="GroES-like_sf"/>
</dbReference>
<dbReference type="Gene3D" id="3.40.50.720">
    <property type="entry name" value="NAD(P)-binding Rossmann-like Domain"/>
    <property type="match status" value="1"/>
</dbReference>
<dbReference type="InterPro" id="IPR013154">
    <property type="entry name" value="ADH-like_N"/>
</dbReference>
<feature type="domain" description="Alcohol dehydrogenase-like C-terminal" evidence="4">
    <location>
        <begin position="196"/>
        <end position="265"/>
    </location>
</feature>
<dbReference type="EMBL" id="FZOR01000019">
    <property type="protein sequence ID" value="SNT19938.1"/>
    <property type="molecule type" value="Genomic_DNA"/>
</dbReference>
<comment type="cofactor">
    <cofactor evidence="1">
        <name>Zn(2+)</name>
        <dbReference type="ChEBI" id="CHEBI:29105"/>
    </cofactor>
</comment>
<keyword evidence="2" id="KW-0479">Metal-binding</keyword>
<dbReference type="GO" id="GO:0046872">
    <property type="term" value="F:metal ion binding"/>
    <property type="evidence" value="ECO:0007669"/>
    <property type="project" value="UniProtKB-KW"/>
</dbReference>
<dbReference type="Proteomes" id="UP000198318">
    <property type="component" value="Unassembled WGS sequence"/>
</dbReference>
<keyword evidence="7" id="KW-1185">Reference proteome</keyword>
<keyword evidence="3" id="KW-0862">Zinc</keyword>
<dbReference type="Pfam" id="PF00107">
    <property type="entry name" value="ADH_zinc_N"/>
    <property type="match status" value="1"/>
</dbReference>
<dbReference type="CDD" id="cd08283">
    <property type="entry name" value="FDH_like_1"/>
    <property type="match status" value="1"/>
</dbReference>
<dbReference type="SUPFAM" id="SSF50129">
    <property type="entry name" value="GroES-like"/>
    <property type="match status" value="1"/>
</dbReference>
<dbReference type="SUPFAM" id="SSF51735">
    <property type="entry name" value="NAD(P)-binding Rossmann-fold domains"/>
    <property type="match status" value="1"/>
</dbReference>
<organism evidence="6 7">
    <name type="scientific">Actinomadura meyerae</name>
    <dbReference type="NCBI Taxonomy" id="240840"/>
    <lineage>
        <taxon>Bacteria</taxon>
        <taxon>Bacillati</taxon>
        <taxon>Actinomycetota</taxon>
        <taxon>Actinomycetes</taxon>
        <taxon>Streptosporangiales</taxon>
        <taxon>Thermomonosporaceae</taxon>
        <taxon>Actinomadura</taxon>
    </lineage>
</organism>
<dbReference type="InterPro" id="IPR036291">
    <property type="entry name" value="NAD(P)-bd_dom_sf"/>
</dbReference>
<dbReference type="RefSeq" id="WP_089327604.1">
    <property type="nucleotide sequence ID" value="NZ_FZOR01000019.1"/>
</dbReference>
<reference evidence="6 7" key="1">
    <citation type="submission" date="2017-06" db="EMBL/GenBank/DDBJ databases">
        <authorList>
            <person name="Kim H.J."/>
            <person name="Triplett B.A."/>
        </authorList>
    </citation>
    <scope>NUCLEOTIDE SEQUENCE [LARGE SCALE GENOMIC DNA]</scope>
    <source>
        <strain evidence="6 7">DSM 44715</strain>
    </source>
</reference>
<dbReference type="AlphaFoldDB" id="A0A239KQI2"/>
<gene>
    <name evidence="6" type="ORF">SAMN05443665_101912</name>
</gene>
<feature type="domain" description="Alcohol dehydrogenase-like N-terminal" evidence="5">
    <location>
        <begin position="25"/>
        <end position="148"/>
    </location>
</feature>
<evidence type="ECO:0000256" key="2">
    <source>
        <dbReference type="ARBA" id="ARBA00022723"/>
    </source>
</evidence>
<protein>
    <submittedName>
        <fullName evidence="6">Threonine dehydrogenase</fullName>
    </submittedName>
</protein>
<accession>A0A239KQI2</accession>
<evidence type="ECO:0000256" key="1">
    <source>
        <dbReference type="ARBA" id="ARBA00001947"/>
    </source>
</evidence>